<evidence type="ECO:0000313" key="1">
    <source>
        <dbReference type="EMBL" id="QYS98340.1"/>
    </source>
</evidence>
<evidence type="ECO:0000313" key="2">
    <source>
        <dbReference type="Proteomes" id="UP000826661"/>
    </source>
</evidence>
<dbReference type="Proteomes" id="UP000826661">
    <property type="component" value="Chromosome III"/>
</dbReference>
<accession>A0A8G0PD61</accession>
<sequence length="123" mass="14072">MPSVILRWVSRTCYPSAYRLRIVTMVAEGASTAPSLFDSHPQAPPCHFTLAFPERCPYSRNKTLLSCFFLRFLMRFDATDTMAKTAFSRSLFDCAHKGRLRPWYIHTYVNFSAPFGEIAIVVP</sequence>
<dbReference type="EMBL" id="CP075866">
    <property type="protein sequence ID" value="QYS98340.1"/>
    <property type="molecule type" value="Genomic_DNA"/>
</dbReference>
<name>A0A8G0PD61_9HYPO</name>
<reference evidence="1 2" key="1">
    <citation type="journal article" date="2021" name="BMC Genomics">
        <title>Telomere-to-telomere genome assembly of asparaginase-producing Trichoderma simmonsii.</title>
        <authorList>
            <person name="Chung D."/>
            <person name="Kwon Y.M."/>
            <person name="Yang Y."/>
        </authorList>
    </citation>
    <scope>NUCLEOTIDE SEQUENCE [LARGE SCALE GENOMIC DNA]</scope>
    <source>
        <strain evidence="1 2">GH-Sj1</strain>
    </source>
</reference>
<dbReference type="AlphaFoldDB" id="A0A8G0PD61"/>
<gene>
    <name evidence="1" type="ORF">H0G86_005524</name>
</gene>
<organism evidence="1 2">
    <name type="scientific">Trichoderma simmonsii</name>
    <dbReference type="NCBI Taxonomy" id="1491479"/>
    <lineage>
        <taxon>Eukaryota</taxon>
        <taxon>Fungi</taxon>
        <taxon>Dikarya</taxon>
        <taxon>Ascomycota</taxon>
        <taxon>Pezizomycotina</taxon>
        <taxon>Sordariomycetes</taxon>
        <taxon>Hypocreomycetidae</taxon>
        <taxon>Hypocreales</taxon>
        <taxon>Hypocreaceae</taxon>
        <taxon>Trichoderma</taxon>
    </lineage>
</organism>
<proteinExistence type="predicted"/>
<protein>
    <submittedName>
        <fullName evidence="1">Uncharacterized protein</fullName>
    </submittedName>
</protein>
<keyword evidence="2" id="KW-1185">Reference proteome</keyword>